<evidence type="ECO:0000313" key="1">
    <source>
        <dbReference type="EMBL" id="MCH79894.1"/>
    </source>
</evidence>
<dbReference type="EMBL" id="LXQA010000477">
    <property type="protein sequence ID" value="MCH79894.1"/>
    <property type="molecule type" value="Genomic_DNA"/>
</dbReference>
<accession>A0A392M003</accession>
<sequence>MAFDYCCWIQSTVAIETAYVFVIDTSDAIVVVREALFPTLLAFDIFINKEFRSSISFYVASSAFPSPLNGDWSYAGDEKEDEQCGVTGFCEFVSRKLSSQNPRVYKTLCRGPSPRFNLCEIAEIEFAEDSMFYMADFAKEPVEGHRLVDTVTDPELAWVRPEPRGIASVIKPTAGGMHTEIEDVQPGEPDDWDICPSASHCVCSEFSDDEFAMYEFAFSDLGF</sequence>
<reference evidence="1 2" key="1">
    <citation type="journal article" date="2018" name="Front. Plant Sci.">
        <title>Red Clover (Trifolium pratense) and Zigzag Clover (T. medium) - A Picture of Genomic Similarities and Differences.</title>
        <authorList>
            <person name="Dluhosova J."/>
            <person name="Istvanek J."/>
            <person name="Nedelnik J."/>
            <person name="Repkova J."/>
        </authorList>
    </citation>
    <scope>NUCLEOTIDE SEQUENCE [LARGE SCALE GENOMIC DNA]</scope>
    <source>
        <strain evidence="2">cv. 10/8</strain>
        <tissue evidence="1">Leaf</tissue>
    </source>
</reference>
<dbReference type="AlphaFoldDB" id="A0A392M003"/>
<proteinExistence type="predicted"/>
<gene>
    <name evidence="1" type="ORF">A2U01_0000655</name>
</gene>
<dbReference type="Proteomes" id="UP000265520">
    <property type="component" value="Unassembled WGS sequence"/>
</dbReference>
<keyword evidence="2" id="KW-1185">Reference proteome</keyword>
<organism evidence="1 2">
    <name type="scientific">Trifolium medium</name>
    <dbReference type="NCBI Taxonomy" id="97028"/>
    <lineage>
        <taxon>Eukaryota</taxon>
        <taxon>Viridiplantae</taxon>
        <taxon>Streptophyta</taxon>
        <taxon>Embryophyta</taxon>
        <taxon>Tracheophyta</taxon>
        <taxon>Spermatophyta</taxon>
        <taxon>Magnoliopsida</taxon>
        <taxon>eudicotyledons</taxon>
        <taxon>Gunneridae</taxon>
        <taxon>Pentapetalae</taxon>
        <taxon>rosids</taxon>
        <taxon>fabids</taxon>
        <taxon>Fabales</taxon>
        <taxon>Fabaceae</taxon>
        <taxon>Papilionoideae</taxon>
        <taxon>50 kb inversion clade</taxon>
        <taxon>NPAAA clade</taxon>
        <taxon>Hologalegina</taxon>
        <taxon>IRL clade</taxon>
        <taxon>Trifolieae</taxon>
        <taxon>Trifolium</taxon>
    </lineage>
</organism>
<name>A0A392M003_9FABA</name>
<protein>
    <submittedName>
        <fullName evidence="1">Uncharacterized protein</fullName>
    </submittedName>
</protein>
<evidence type="ECO:0000313" key="2">
    <source>
        <dbReference type="Proteomes" id="UP000265520"/>
    </source>
</evidence>
<comment type="caution">
    <text evidence="1">The sequence shown here is derived from an EMBL/GenBank/DDBJ whole genome shotgun (WGS) entry which is preliminary data.</text>
</comment>